<protein>
    <submittedName>
        <fullName evidence="2">Uncharacterized protein</fullName>
    </submittedName>
</protein>
<reference evidence="2" key="2">
    <citation type="submission" date="2020-09" db="EMBL/GenBank/DDBJ databases">
        <authorList>
            <person name="Sun Q."/>
            <person name="Zhou Y."/>
        </authorList>
    </citation>
    <scope>NUCLEOTIDE SEQUENCE</scope>
    <source>
        <strain evidence="2">CGMCC 4.7110</strain>
    </source>
</reference>
<feature type="region of interest" description="Disordered" evidence="1">
    <location>
        <begin position="61"/>
        <end position="110"/>
    </location>
</feature>
<dbReference type="Proteomes" id="UP000653411">
    <property type="component" value="Unassembled WGS sequence"/>
</dbReference>
<accession>A0A917UJF7</accession>
<reference evidence="2" key="1">
    <citation type="journal article" date="2014" name="Int. J. Syst. Evol. Microbiol.">
        <title>Complete genome sequence of Corynebacterium casei LMG S-19264T (=DSM 44701T), isolated from a smear-ripened cheese.</title>
        <authorList>
            <consortium name="US DOE Joint Genome Institute (JGI-PGF)"/>
            <person name="Walter F."/>
            <person name="Albersmeier A."/>
            <person name="Kalinowski J."/>
            <person name="Ruckert C."/>
        </authorList>
    </citation>
    <scope>NUCLEOTIDE SEQUENCE</scope>
    <source>
        <strain evidence="2">CGMCC 4.7110</strain>
    </source>
</reference>
<keyword evidence="3" id="KW-1185">Reference proteome</keyword>
<dbReference type="EMBL" id="BMML01000002">
    <property type="protein sequence ID" value="GGM94743.1"/>
    <property type="molecule type" value="Genomic_DNA"/>
</dbReference>
<dbReference type="AlphaFoldDB" id="A0A917UJF7"/>
<evidence type="ECO:0000313" key="2">
    <source>
        <dbReference type="EMBL" id="GGM94743.1"/>
    </source>
</evidence>
<organism evidence="2 3">
    <name type="scientific">Streptomyces fuscichromogenes</name>
    <dbReference type="NCBI Taxonomy" id="1324013"/>
    <lineage>
        <taxon>Bacteria</taxon>
        <taxon>Bacillati</taxon>
        <taxon>Actinomycetota</taxon>
        <taxon>Actinomycetes</taxon>
        <taxon>Kitasatosporales</taxon>
        <taxon>Streptomycetaceae</taxon>
        <taxon>Streptomyces</taxon>
    </lineage>
</organism>
<gene>
    <name evidence="2" type="ORF">GCM10011578_013860</name>
</gene>
<evidence type="ECO:0000256" key="1">
    <source>
        <dbReference type="SAM" id="MobiDB-lite"/>
    </source>
</evidence>
<proteinExistence type="predicted"/>
<evidence type="ECO:0000313" key="3">
    <source>
        <dbReference type="Proteomes" id="UP000653411"/>
    </source>
</evidence>
<name>A0A917UJF7_9ACTN</name>
<sequence>MAVVVAGWLAEATAVTPAATVRAPAAPKATMRAARRFLCLLMAEGMSFRGTRRSCLSWAREPRGTGCEPRVTGPWFRRGPSTLLPRTRLGPAMGGAEPSYRTAGTGQGSA</sequence>
<comment type="caution">
    <text evidence="2">The sequence shown here is derived from an EMBL/GenBank/DDBJ whole genome shotgun (WGS) entry which is preliminary data.</text>
</comment>